<dbReference type="Proteomes" id="UP001589854">
    <property type="component" value="Unassembled WGS sequence"/>
</dbReference>
<dbReference type="PROSITE" id="PS01031">
    <property type="entry name" value="SHSP"/>
    <property type="match status" value="1"/>
</dbReference>
<evidence type="ECO:0000259" key="3">
    <source>
        <dbReference type="PROSITE" id="PS01031"/>
    </source>
</evidence>
<dbReference type="Gene3D" id="2.60.40.790">
    <property type="match status" value="1"/>
</dbReference>
<reference evidence="4 5" key="1">
    <citation type="submission" date="2024-09" db="EMBL/GenBank/DDBJ databases">
        <authorList>
            <person name="Sun Q."/>
            <person name="Mori K."/>
        </authorList>
    </citation>
    <scope>NUCLEOTIDE SEQUENCE [LARGE SCALE GENOMIC DNA]</scope>
    <source>
        <strain evidence="4 5">CCM 7228</strain>
    </source>
</reference>
<evidence type="ECO:0000313" key="5">
    <source>
        <dbReference type="Proteomes" id="UP001589854"/>
    </source>
</evidence>
<dbReference type="SUPFAM" id="SSF49764">
    <property type="entry name" value="HSP20-like chaperones"/>
    <property type="match status" value="1"/>
</dbReference>
<organism evidence="4 5">
    <name type="scientific">Metabacillus herbersteinensis</name>
    <dbReference type="NCBI Taxonomy" id="283816"/>
    <lineage>
        <taxon>Bacteria</taxon>
        <taxon>Bacillati</taxon>
        <taxon>Bacillota</taxon>
        <taxon>Bacilli</taxon>
        <taxon>Bacillales</taxon>
        <taxon>Bacillaceae</taxon>
        <taxon>Metabacillus</taxon>
    </lineage>
</organism>
<protein>
    <submittedName>
        <fullName evidence="4">Hsp20/alpha crystallin family protein</fullName>
    </submittedName>
</protein>
<gene>
    <name evidence="4" type="ORF">ACFFIX_17400</name>
</gene>
<evidence type="ECO:0000256" key="2">
    <source>
        <dbReference type="RuleBase" id="RU003616"/>
    </source>
</evidence>
<proteinExistence type="inferred from homology"/>
<dbReference type="EMBL" id="JBHLVO010000017">
    <property type="protein sequence ID" value="MFC0273193.1"/>
    <property type="molecule type" value="Genomic_DNA"/>
</dbReference>
<sequence>MNDPMKKMNDFFQSRPKRTLLDSIDAYLSQKPLSNNIPTEIVENEHQFIITVEVPGIPKEDIDVEILGEDVCIKIKEQNHNNRTIGGKKYIHIPQHVSKANMKAVYRHGLLEISLMKKKAKKIEIE</sequence>
<dbReference type="InterPro" id="IPR002068">
    <property type="entry name" value="A-crystallin/Hsp20_dom"/>
</dbReference>
<dbReference type="RefSeq" id="WP_378936251.1">
    <property type="nucleotide sequence ID" value="NZ_JBHLVO010000017.1"/>
</dbReference>
<evidence type="ECO:0000313" key="4">
    <source>
        <dbReference type="EMBL" id="MFC0273193.1"/>
    </source>
</evidence>
<comment type="similarity">
    <text evidence="1 2">Belongs to the small heat shock protein (HSP20) family.</text>
</comment>
<comment type="caution">
    <text evidence="4">The sequence shown here is derived from an EMBL/GenBank/DDBJ whole genome shotgun (WGS) entry which is preliminary data.</text>
</comment>
<accession>A0ABV6GIA2</accession>
<dbReference type="Pfam" id="PF00011">
    <property type="entry name" value="HSP20"/>
    <property type="match status" value="1"/>
</dbReference>
<dbReference type="CDD" id="cd06464">
    <property type="entry name" value="ACD_sHsps-like"/>
    <property type="match status" value="1"/>
</dbReference>
<keyword evidence="5" id="KW-1185">Reference proteome</keyword>
<dbReference type="InterPro" id="IPR008978">
    <property type="entry name" value="HSP20-like_chaperone"/>
</dbReference>
<evidence type="ECO:0000256" key="1">
    <source>
        <dbReference type="PROSITE-ProRule" id="PRU00285"/>
    </source>
</evidence>
<name>A0ABV6GIA2_9BACI</name>
<feature type="domain" description="SHSP" evidence="3">
    <location>
        <begin position="30"/>
        <end position="126"/>
    </location>
</feature>